<dbReference type="InterPro" id="IPR043502">
    <property type="entry name" value="DNA/RNA_pol_sf"/>
</dbReference>
<evidence type="ECO:0000256" key="4">
    <source>
        <dbReference type="ARBA" id="ARBA00022759"/>
    </source>
</evidence>
<gene>
    <name evidence="8" type="ORF">OXX778_LOCUS19538</name>
</gene>
<evidence type="ECO:0000256" key="3">
    <source>
        <dbReference type="ARBA" id="ARBA00022722"/>
    </source>
</evidence>
<keyword evidence="5" id="KW-0378">Hydrolase</keyword>
<dbReference type="PANTHER" id="PTHR37984:SF5">
    <property type="entry name" value="PROTEIN NYNRIN-LIKE"/>
    <property type="match status" value="1"/>
</dbReference>
<dbReference type="GO" id="GO:0004519">
    <property type="term" value="F:endonuclease activity"/>
    <property type="evidence" value="ECO:0007669"/>
    <property type="project" value="UniProtKB-KW"/>
</dbReference>
<dbReference type="EMBL" id="CAJNOC010005975">
    <property type="protein sequence ID" value="CAF1066827.1"/>
    <property type="molecule type" value="Genomic_DNA"/>
</dbReference>
<dbReference type="GO" id="GO:0003964">
    <property type="term" value="F:RNA-directed DNA polymerase activity"/>
    <property type="evidence" value="ECO:0007669"/>
    <property type="project" value="UniProtKB-KW"/>
</dbReference>
<evidence type="ECO:0000313" key="8">
    <source>
        <dbReference type="EMBL" id="CAF1066827.1"/>
    </source>
</evidence>
<keyword evidence="9" id="KW-1185">Reference proteome</keyword>
<dbReference type="Proteomes" id="UP000663879">
    <property type="component" value="Unassembled WGS sequence"/>
</dbReference>
<organism evidence="8 9">
    <name type="scientific">Brachionus calyciflorus</name>
    <dbReference type="NCBI Taxonomy" id="104777"/>
    <lineage>
        <taxon>Eukaryota</taxon>
        <taxon>Metazoa</taxon>
        <taxon>Spiralia</taxon>
        <taxon>Gnathifera</taxon>
        <taxon>Rotifera</taxon>
        <taxon>Eurotatoria</taxon>
        <taxon>Monogononta</taxon>
        <taxon>Pseudotrocha</taxon>
        <taxon>Ploima</taxon>
        <taxon>Brachionidae</taxon>
        <taxon>Brachionus</taxon>
    </lineage>
</organism>
<dbReference type="Pfam" id="PF17917">
    <property type="entry name" value="RT_RNaseH"/>
    <property type="match status" value="1"/>
</dbReference>
<reference evidence="8" key="1">
    <citation type="submission" date="2021-02" db="EMBL/GenBank/DDBJ databases">
        <authorList>
            <person name="Nowell W R."/>
        </authorList>
    </citation>
    <scope>NUCLEOTIDE SEQUENCE</scope>
    <source>
        <strain evidence="8">Ploen Becks lab</strain>
    </source>
</reference>
<keyword evidence="1" id="KW-0808">Transferase</keyword>
<protein>
    <recommendedName>
        <fullName evidence="7">Reverse transcriptase RNase H-like domain-containing protein</fullName>
    </recommendedName>
</protein>
<dbReference type="SUPFAM" id="SSF56672">
    <property type="entry name" value="DNA/RNA polymerases"/>
    <property type="match status" value="1"/>
</dbReference>
<dbReference type="GO" id="GO:0016787">
    <property type="term" value="F:hydrolase activity"/>
    <property type="evidence" value="ECO:0007669"/>
    <property type="project" value="UniProtKB-KW"/>
</dbReference>
<keyword evidence="2" id="KW-0548">Nucleotidyltransferase</keyword>
<evidence type="ECO:0000256" key="1">
    <source>
        <dbReference type="ARBA" id="ARBA00022679"/>
    </source>
</evidence>
<sequence length="120" mass="13289">MADDILVFGLSDEEHFDHLSIVLSLLESRGVVLVLTVDASPVGLGAILSQINPKNQSDRRGVAFASRRLTETESRYSQCEKEGLICVSGCEKFWTQLFGHTLDLETDNRAIQLILNKPNS</sequence>
<evidence type="ECO:0000256" key="5">
    <source>
        <dbReference type="ARBA" id="ARBA00022801"/>
    </source>
</evidence>
<dbReference type="PANTHER" id="PTHR37984">
    <property type="entry name" value="PROTEIN CBG26694"/>
    <property type="match status" value="1"/>
</dbReference>
<dbReference type="AlphaFoldDB" id="A0A814LLK0"/>
<dbReference type="InterPro" id="IPR041373">
    <property type="entry name" value="RT_RNaseH"/>
</dbReference>
<evidence type="ECO:0000313" key="9">
    <source>
        <dbReference type="Proteomes" id="UP000663879"/>
    </source>
</evidence>
<evidence type="ECO:0000259" key="7">
    <source>
        <dbReference type="Pfam" id="PF17917"/>
    </source>
</evidence>
<feature type="domain" description="Reverse transcriptase RNase H-like" evidence="7">
    <location>
        <begin position="34"/>
        <end position="118"/>
    </location>
</feature>
<keyword evidence="4" id="KW-0255">Endonuclease</keyword>
<dbReference type="OrthoDB" id="8042433at2759"/>
<name>A0A814LLK0_9BILA</name>
<proteinExistence type="predicted"/>
<comment type="caution">
    <text evidence="8">The sequence shown here is derived from an EMBL/GenBank/DDBJ whole genome shotgun (WGS) entry which is preliminary data.</text>
</comment>
<accession>A0A814LLK0</accession>
<keyword evidence="3" id="KW-0540">Nuclease</keyword>
<dbReference type="InterPro" id="IPR050951">
    <property type="entry name" value="Retrovirus_Pol_polyprotein"/>
</dbReference>
<evidence type="ECO:0000256" key="2">
    <source>
        <dbReference type="ARBA" id="ARBA00022695"/>
    </source>
</evidence>
<keyword evidence="6" id="KW-0695">RNA-directed DNA polymerase</keyword>
<evidence type="ECO:0000256" key="6">
    <source>
        <dbReference type="ARBA" id="ARBA00022918"/>
    </source>
</evidence>